<dbReference type="Pfam" id="PF13847">
    <property type="entry name" value="Methyltransf_31"/>
    <property type="match status" value="1"/>
</dbReference>
<reference evidence="7 8" key="1">
    <citation type="submission" date="2018-06" db="EMBL/GenBank/DDBJ databases">
        <authorList>
            <consortium name="Pathogen Informatics"/>
            <person name="Doyle S."/>
        </authorList>
    </citation>
    <scope>NUCLEOTIDE SEQUENCE [LARGE SCALE GENOMIC DNA]</scope>
    <source>
        <strain evidence="7 8">NCTC10723</strain>
    </source>
</reference>
<keyword evidence="2 4" id="KW-0808">Transferase</keyword>
<proteinExistence type="inferred from homology"/>
<dbReference type="InterPro" id="IPR050320">
    <property type="entry name" value="N5-glutamine_MTase"/>
</dbReference>
<keyword evidence="8" id="KW-1185">Reference proteome</keyword>
<dbReference type="Gene3D" id="3.40.50.150">
    <property type="entry name" value="Vaccinia Virus protein VP39"/>
    <property type="match status" value="1"/>
</dbReference>
<sequence>MNLLEILNFSKEYLQKYSFSKPRLESEKLIAAVLKLDRITLYAYFDMELTTEQKDTIKKYLREMARGRIGFDELIEKKGDLELDTKNYKEENYDLLKKSIEYLEKHQVPNARLDAEYIFAHILKVSRVTLTLNLNKKIEEEDKNRIREMLVARGKERKPLQYLLGEWEFYGYPFKVDERVLIPRADTEILVEQCKYLVNELPSPKIMDIGTGSGAIAISLGKELPNAHVLGLDISERALEVAIQNRDMNEATNVKFLKSDVFSTLRDEKYKNVKFSLIVSNPPYIPTEEYVGLMPEVLKYEPKNALTDNGDGYYFYEKISKEAKEFLTEDGYLAFEVGHNQAEKVADFMRENGFDVLSIVKDYGGIDRVVIGKRREEN</sequence>
<feature type="binding site" evidence="4">
    <location>
        <position position="233"/>
    </location>
    <ligand>
        <name>S-adenosyl-L-methionine</name>
        <dbReference type="ChEBI" id="CHEBI:59789"/>
    </ligand>
</feature>
<dbReference type="GO" id="GO:0102559">
    <property type="term" value="F:peptide chain release factor N(5)-glutamine methyltransferase activity"/>
    <property type="evidence" value="ECO:0007669"/>
    <property type="project" value="UniProtKB-EC"/>
</dbReference>
<dbReference type="InterPro" id="IPR004556">
    <property type="entry name" value="HemK-like"/>
</dbReference>
<dbReference type="CDD" id="cd02440">
    <property type="entry name" value="AdoMet_MTases"/>
    <property type="match status" value="1"/>
</dbReference>
<gene>
    <name evidence="7" type="primary">prmC_1</name>
    <name evidence="4" type="synonym">prmC</name>
    <name evidence="7" type="ORF">NCTC10723_00323</name>
</gene>
<dbReference type="InterPro" id="IPR029063">
    <property type="entry name" value="SAM-dependent_MTases_sf"/>
</dbReference>
<dbReference type="Pfam" id="PF17827">
    <property type="entry name" value="PrmC_N"/>
    <property type="match status" value="2"/>
</dbReference>
<protein>
    <recommendedName>
        <fullName evidence="4">Release factor glutamine methyltransferase</fullName>
        <shortName evidence="4">RF MTase</shortName>
        <ecNumber evidence="4">2.1.1.297</ecNumber>
    </recommendedName>
    <alternativeName>
        <fullName evidence="4">N5-glutamine methyltransferase PrmC</fullName>
    </alternativeName>
    <alternativeName>
        <fullName evidence="4">Protein-(glutamine-N5) MTase PrmC</fullName>
    </alternativeName>
    <alternativeName>
        <fullName evidence="4">Protein-glutamine N-methyltransferase PrmC</fullName>
    </alternativeName>
</protein>
<evidence type="ECO:0000259" key="5">
    <source>
        <dbReference type="Pfam" id="PF13847"/>
    </source>
</evidence>
<dbReference type="HAMAP" id="MF_02126">
    <property type="entry name" value="RF_methyltr_PrmC"/>
    <property type="match status" value="1"/>
</dbReference>
<dbReference type="InterPro" id="IPR025714">
    <property type="entry name" value="Methyltranfer_dom"/>
</dbReference>
<evidence type="ECO:0000313" key="7">
    <source>
        <dbReference type="EMBL" id="STO30893.1"/>
    </source>
</evidence>
<dbReference type="GO" id="GO:0032259">
    <property type="term" value="P:methylation"/>
    <property type="evidence" value="ECO:0007669"/>
    <property type="project" value="UniProtKB-KW"/>
</dbReference>
<dbReference type="PANTHER" id="PTHR18895:SF74">
    <property type="entry name" value="MTRF1L RELEASE FACTOR GLUTAMINE METHYLTRANSFERASE"/>
    <property type="match status" value="1"/>
</dbReference>
<dbReference type="NCBIfam" id="TIGR00536">
    <property type="entry name" value="hemK_fam"/>
    <property type="match status" value="1"/>
</dbReference>
<evidence type="ECO:0000313" key="8">
    <source>
        <dbReference type="Proteomes" id="UP000255328"/>
    </source>
</evidence>
<dbReference type="RefSeq" id="WP_115268718.1">
    <property type="nucleotide sequence ID" value="NZ_UGGU01000003.1"/>
</dbReference>
<dbReference type="GO" id="GO:0003676">
    <property type="term" value="F:nucleic acid binding"/>
    <property type="evidence" value="ECO:0007669"/>
    <property type="project" value="InterPro"/>
</dbReference>
<organism evidence="7 8">
    <name type="scientific">Fusobacterium necrogenes</name>
    <dbReference type="NCBI Taxonomy" id="858"/>
    <lineage>
        <taxon>Bacteria</taxon>
        <taxon>Fusobacteriati</taxon>
        <taxon>Fusobacteriota</taxon>
        <taxon>Fusobacteriia</taxon>
        <taxon>Fusobacteriales</taxon>
        <taxon>Fusobacteriaceae</taxon>
        <taxon>Fusobacterium</taxon>
    </lineage>
</organism>
<dbReference type="SUPFAM" id="SSF53335">
    <property type="entry name" value="S-adenosyl-L-methionine-dependent methyltransferases"/>
    <property type="match status" value="1"/>
</dbReference>
<feature type="binding site" evidence="4">
    <location>
        <begin position="281"/>
        <end position="284"/>
    </location>
    <ligand>
        <name>substrate</name>
    </ligand>
</feature>
<feature type="binding site" evidence="4">
    <location>
        <position position="281"/>
    </location>
    <ligand>
        <name>S-adenosyl-L-methionine</name>
        <dbReference type="ChEBI" id="CHEBI:59789"/>
    </ligand>
</feature>
<dbReference type="EMBL" id="UGGU01000003">
    <property type="protein sequence ID" value="STO30893.1"/>
    <property type="molecule type" value="Genomic_DNA"/>
</dbReference>
<comment type="function">
    <text evidence="4">Methylates the class 1 translation termination release factors RF1/PrfA and RF2/PrfB on the glutamine residue of the universally conserved GGQ motif.</text>
</comment>
<dbReference type="Proteomes" id="UP000255328">
    <property type="component" value="Unassembled WGS sequence"/>
</dbReference>
<evidence type="ECO:0000256" key="2">
    <source>
        <dbReference type="ARBA" id="ARBA00022679"/>
    </source>
</evidence>
<dbReference type="AlphaFoldDB" id="A0A377GVM3"/>
<keyword evidence="1 4" id="KW-0489">Methyltransferase</keyword>
<feature type="domain" description="Methyltransferase" evidence="5">
    <location>
        <begin position="205"/>
        <end position="344"/>
    </location>
</feature>
<dbReference type="Gene3D" id="1.10.8.10">
    <property type="entry name" value="DNA helicase RuvA subunit, C-terminal domain"/>
    <property type="match status" value="2"/>
</dbReference>
<comment type="similarity">
    <text evidence="4">Belongs to the protein N5-glutamine methyltransferase family. PrmC subfamily.</text>
</comment>
<keyword evidence="3 4" id="KW-0949">S-adenosyl-L-methionine</keyword>
<dbReference type="InterPro" id="IPR040758">
    <property type="entry name" value="PrmC_N"/>
</dbReference>
<evidence type="ECO:0000256" key="4">
    <source>
        <dbReference type="HAMAP-Rule" id="MF_02126"/>
    </source>
</evidence>
<dbReference type="PROSITE" id="PS00092">
    <property type="entry name" value="N6_MTASE"/>
    <property type="match status" value="1"/>
</dbReference>
<accession>A0A377GVM3</accession>
<name>A0A377GVM3_9FUSO</name>
<dbReference type="PANTHER" id="PTHR18895">
    <property type="entry name" value="HEMK METHYLTRANSFERASE"/>
    <property type="match status" value="1"/>
</dbReference>
<dbReference type="OrthoDB" id="9800643at2"/>
<evidence type="ECO:0000259" key="6">
    <source>
        <dbReference type="Pfam" id="PF17827"/>
    </source>
</evidence>
<feature type="binding site" evidence="4">
    <location>
        <begin position="210"/>
        <end position="214"/>
    </location>
    <ligand>
        <name>S-adenosyl-L-methionine</name>
        <dbReference type="ChEBI" id="CHEBI:59789"/>
    </ligand>
</feature>
<dbReference type="NCBIfam" id="TIGR03534">
    <property type="entry name" value="RF_mod_PrmC"/>
    <property type="match status" value="1"/>
</dbReference>
<feature type="domain" description="Release factor glutamine methyltransferase N-terminal" evidence="6">
    <location>
        <begin position="5"/>
        <end position="67"/>
    </location>
</feature>
<dbReference type="EC" id="2.1.1.297" evidence="4"/>
<evidence type="ECO:0000256" key="3">
    <source>
        <dbReference type="ARBA" id="ARBA00022691"/>
    </source>
</evidence>
<dbReference type="InterPro" id="IPR019874">
    <property type="entry name" value="RF_methyltr_PrmC"/>
</dbReference>
<dbReference type="InterPro" id="IPR002052">
    <property type="entry name" value="DNA_methylase_N6_adenine_CS"/>
</dbReference>
<feature type="domain" description="Release factor glutamine methyltransferase N-terminal" evidence="6">
    <location>
        <begin position="94"/>
        <end position="165"/>
    </location>
</feature>
<comment type="catalytic activity">
    <reaction evidence="4">
        <text>L-glutaminyl-[peptide chain release factor] + S-adenosyl-L-methionine = N(5)-methyl-L-glutaminyl-[peptide chain release factor] + S-adenosyl-L-homocysteine + H(+)</text>
        <dbReference type="Rhea" id="RHEA:42896"/>
        <dbReference type="Rhea" id="RHEA-COMP:10271"/>
        <dbReference type="Rhea" id="RHEA-COMP:10272"/>
        <dbReference type="ChEBI" id="CHEBI:15378"/>
        <dbReference type="ChEBI" id="CHEBI:30011"/>
        <dbReference type="ChEBI" id="CHEBI:57856"/>
        <dbReference type="ChEBI" id="CHEBI:59789"/>
        <dbReference type="ChEBI" id="CHEBI:61891"/>
        <dbReference type="EC" id="2.1.1.297"/>
    </reaction>
</comment>
<comment type="caution">
    <text evidence="4">Lacks conserved residue(s) required for the propagation of feature annotation.</text>
</comment>
<evidence type="ECO:0000256" key="1">
    <source>
        <dbReference type="ARBA" id="ARBA00022603"/>
    </source>
</evidence>